<proteinExistence type="predicted"/>
<sequence>MNKLLDFHLSCKDEYAMLLKKYNILFYGYGCKQNILKQLFPNTNIFNFRFQKTSNIIEELMLEGITTHNNIYDIDNELAESGNVLTLIILNFNFSAFEFVNLKNIRIIGTLENIDFAITKQDIEQFNFIYRDLTTFENYAEETIDIDLYFSKTTNALMVLESVSKKSKMIFCNLLKIGDCYLNQLFNAVKIRLMISKKQMIVDLLNEFVDHGIVKIIGGTNLTINLNKKDRMELLANEQVKQYLESK</sequence>
<gene>
    <name evidence="1" type="ORF">ECANGB1_2523</name>
</gene>
<accession>A0A1Y1S9F7</accession>
<dbReference type="PANTHER" id="PTHR14052:SF0">
    <property type="entry name" value="ORIGIN RECOGNITION COMPLEX SUBUNIT 2"/>
    <property type="match status" value="1"/>
</dbReference>
<comment type="caution">
    <text evidence="1">The sequence shown here is derived from an EMBL/GenBank/DDBJ whole genome shotgun (WGS) entry which is preliminary data.</text>
</comment>
<dbReference type="PANTHER" id="PTHR14052">
    <property type="entry name" value="ORIGIN RECOGNITION COMPLEX SUBUNIT 2"/>
    <property type="match status" value="1"/>
</dbReference>
<dbReference type="GO" id="GO:0005664">
    <property type="term" value="C:nuclear origin of replication recognition complex"/>
    <property type="evidence" value="ECO:0007669"/>
    <property type="project" value="UniProtKB-UniRule"/>
</dbReference>
<dbReference type="Proteomes" id="UP000192639">
    <property type="component" value="Unassembled WGS sequence"/>
</dbReference>
<dbReference type="OrthoDB" id="346673at2759"/>
<dbReference type="VEuPathDB" id="MicrosporidiaDB:ECANGB1_2523"/>
<keyword evidence="2" id="KW-1185">Reference proteome</keyword>
<evidence type="ECO:0000313" key="2">
    <source>
        <dbReference type="Proteomes" id="UP000192639"/>
    </source>
</evidence>
<reference evidence="1 2" key="1">
    <citation type="journal article" date="2017" name="Environ. Microbiol.">
        <title>Decay of the glycolytic pathway and adaptation to intranuclear parasitism within Enterocytozoonidae microsporidia.</title>
        <authorList>
            <person name="Wiredu Boakye D."/>
            <person name="Jaroenlak P."/>
            <person name="Prachumwat A."/>
            <person name="Williams T.A."/>
            <person name="Bateman K.S."/>
            <person name="Itsathitphaisarn O."/>
            <person name="Sritunyalucksana K."/>
            <person name="Paszkiewicz K.H."/>
            <person name="Moore K.A."/>
            <person name="Stentiford G.D."/>
            <person name="Williams B.A."/>
        </authorList>
    </citation>
    <scope>NUCLEOTIDE SEQUENCE [LARGE SCALE GENOMIC DNA]</scope>
    <source>
        <strain evidence="1 2">GB1</strain>
    </source>
</reference>
<dbReference type="InterPro" id="IPR007220">
    <property type="entry name" value="ORC2"/>
</dbReference>
<dbReference type="EMBL" id="LWDP01000003">
    <property type="protein sequence ID" value="ORD95094.1"/>
    <property type="molecule type" value="Genomic_DNA"/>
</dbReference>
<dbReference type="AlphaFoldDB" id="A0A1Y1S9F7"/>
<evidence type="ECO:0000313" key="1">
    <source>
        <dbReference type="EMBL" id="ORD95094.1"/>
    </source>
</evidence>
<organism evidence="1 2">
    <name type="scientific">Enterospora canceri</name>
    <dbReference type="NCBI Taxonomy" id="1081671"/>
    <lineage>
        <taxon>Eukaryota</taxon>
        <taxon>Fungi</taxon>
        <taxon>Fungi incertae sedis</taxon>
        <taxon>Microsporidia</taxon>
        <taxon>Enterocytozoonidae</taxon>
        <taxon>Enterospora</taxon>
    </lineage>
</organism>
<name>A0A1Y1S9F7_9MICR</name>
<dbReference type="GO" id="GO:0003688">
    <property type="term" value="F:DNA replication origin binding"/>
    <property type="evidence" value="ECO:0007669"/>
    <property type="project" value="UniProtKB-UniRule"/>
</dbReference>
<dbReference type="GO" id="GO:0006260">
    <property type="term" value="P:DNA replication"/>
    <property type="evidence" value="ECO:0007669"/>
    <property type="project" value="UniProtKB-UniRule"/>
</dbReference>
<protein>
    <submittedName>
        <fullName evidence="1">Origin recognition complex sub 2</fullName>
    </submittedName>
</protein>